<dbReference type="InterPro" id="IPR003653">
    <property type="entry name" value="Peptidase_C48_C"/>
</dbReference>
<feature type="compositionally biased region" description="Basic and acidic residues" evidence="4">
    <location>
        <begin position="89"/>
        <end position="98"/>
    </location>
</feature>
<comment type="similarity">
    <text evidence="1">Belongs to the peptidase C48 family.</text>
</comment>
<feature type="region of interest" description="Disordered" evidence="4">
    <location>
        <begin position="1"/>
        <end position="321"/>
    </location>
</feature>
<dbReference type="PROSITE" id="PS50600">
    <property type="entry name" value="ULP_PROTEASE"/>
    <property type="match status" value="1"/>
</dbReference>
<feature type="compositionally biased region" description="Polar residues" evidence="4">
    <location>
        <begin position="124"/>
        <end position="138"/>
    </location>
</feature>
<evidence type="ECO:0000256" key="3">
    <source>
        <dbReference type="ARBA" id="ARBA00022801"/>
    </source>
</evidence>
<feature type="compositionally biased region" description="Basic and acidic residues" evidence="4">
    <location>
        <begin position="144"/>
        <end position="154"/>
    </location>
</feature>
<feature type="compositionally biased region" description="Acidic residues" evidence="4">
    <location>
        <begin position="286"/>
        <end position="302"/>
    </location>
</feature>
<feature type="region of interest" description="Disordered" evidence="4">
    <location>
        <begin position="694"/>
        <end position="736"/>
    </location>
</feature>
<feature type="compositionally biased region" description="Gly residues" evidence="4">
    <location>
        <begin position="39"/>
        <end position="54"/>
    </location>
</feature>
<feature type="compositionally biased region" description="Basic and acidic residues" evidence="4">
    <location>
        <begin position="109"/>
        <end position="119"/>
    </location>
</feature>
<feature type="compositionally biased region" description="Acidic residues" evidence="4">
    <location>
        <begin position="187"/>
        <end position="250"/>
    </location>
</feature>
<feature type="domain" description="Ubiquitin-like protease family profile" evidence="5">
    <location>
        <begin position="861"/>
        <end position="1082"/>
    </location>
</feature>
<evidence type="ECO:0000313" key="7">
    <source>
        <dbReference type="Proteomes" id="UP001408789"/>
    </source>
</evidence>
<dbReference type="PANTHER" id="PTHR34835:SF90">
    <property type="entry name" value="AMINOTRANSFERASE-LIKE PLANT MOBILE DOMAIN-CONTAINING PROTEIN"/>
    <property type="match status" value="1"/>
</dbReference>
<keyword evidence="7" id="KW-1185">Reference proteome</keyword>
<reference evidence="6 7" key="1">
    <citation type="submission" date="2024-04" db="EMBL/GenBank/DDBJ databases">
        <title>The reference genome of an endangered Asteraceae, Deinandra increscens subsp. villosa, native to the Central Coast of California.</title>
        <authorList>
            <person name="Guilliams M."/>
            <person name="Hasenstab-Lehman K."/>
            <person name="Meyer R."/>
            <person name="Mcevoy S."/>
        </authorList>
    </citation>
    <scope>NUCLEOTIDE SEQUENCE [LARGE SCALE GENOMIC DNA]</scope>
    <source>
        <tissue evidence="6">Leaf</tissue>
    </source>
</reference>
<comment type="caution">
    <text evidence="6">The sequence shown here is derived from an EMBL/GenBank/DDBJ whole genome shotgun (WGS) entry which is preliminary data.</text>
</comment>
<organism evidence="6 7">
    <name type="scientific">Deinandra increscens subsp. villosa</name>
    <dbReference type="NCBI Taxonomy" id="3103831"/>
    <lineage>
        <taxon>Eukaryota</taxon>
        <taxon>Viridiplantae</taxon>
        <taxon>Streptophyta</taxon>
        <taxon>Embryophyta</taxon>
        <taxon>Tracheophyta</taxon>
        <taxon>Spermatophyta</taxon>
        <taxon>Magnoliopsida</taxon>
        <taxon>eudicotyledons</taxon>
        <taxon>Gunneridae</taxon>
        <taxon>Pentapetalae</taxon>
        <taxon>asterids</taxon>
        <taxon>campanulids</taxon>
        <taxon>Asterales</taxon>
        <taxon>Asteraceae</taxon>
        <taxon>Asteroideae</taxon>
        <taxon>Heliantheae alliance</taxon>
        <taxon>Madieae</taxon>
        <taxon>Madiinae</taxon>
        <taxon>Deinandra</taxon>
    </lineage>
</organism>
<dbReference type="SUPFAM" id="SSF54001">
    <property type="entry name" value="Cysteine proteinases"/>
    <property type="match status" value="1"/>
</dbReference>
<feature type="compositionally biased region" description="Acidic residues" evidence="4">
    <location>
        <begin position="155"/>
        <end position="178"/>
    </location>
</feature>
<keyword evidence="3" id="KW-0378">Hydrolase</keyword>
<dbReference type="Gene3D" id="3.40.395.10">
    <property type="entry name" value="Adenoviral Proteinase, Chain A"/>
    <property type="match status" value="1"/>
</dbReference>
<dbReference type="AlphaFoldDB" id="A0AAP0H9M8"/>
<evidence type="ECO:0000313" key="6">
    <source>
        <dbReference type="EMBL" id="KAK9074835.1"/>
    </source>
</evidence>
<sequence>MAGPATSNNGPPPANDRLGYGGQTSGSRWAGPRSDYGRPGNGSGGRGGRGGGWGNREKRGKRLSSVFATQKKPNDEGKSLKSRKKMVKSARDIMREEPSVGGDEYAPDTNKETGEHYESAAEIPTNTQLGSDSGTQEDTAAFEFKQRHPPVESEKENDEDGESDRESEEDSGNEEDGESDKVIKEDSENEEEGEDTKDGTDGEDEEVDEDENKSESEEEGKDEEAEDEEESVGESDKSDNEEEDEDEESDIMMSRRAKKSKSNDIGPSTRTRSKVNKDEKSYGLVDESDESDEYVPESVSDDEGTKPCSSKKTARDEVNKAPPKTTWLSIDTRMSPKKLYETINILTKSQRAEVRKLRLGHLLKLRMDEIPKKLAHFVVDRFDPKDMVIDLGETKLHINADAVVKVLGLPNSGVLLESSKKKSTSTLVAGWKARYGTTYISPNQVSKMIKAERKHTQNEYFKLDFISPMVGTLFYAMRSGSMMLDYMKSIDDNTDLGNINWCKFMLSSLKECKKGWKRDGMNSCFVGPLTCLVLVYVDGTTCGAFPQDRVVPPMTFWTKEKLDARQRYELENGGFGKGKKRDMYVDEQGDESEVEEDPTTLKSCIDELEDAFDQMERGKGRVVKVLKAAVAKFKNEKKVDDFLQRYKSFFTCVDDITETIRETTFVNEPDAEPQNVHHSLDEVVANIVRTVSEVKEHPTSSKVSKKRKRVKDPSIPSFELLSSSQSTPESDAGKNKKKEVLKAVQMDASKKAPPIKNTKNVEAKKVLKKGTVTKFTRPASPVFPKYVKLAEENRMKKPVVDYTRKEVDINEPIDNIEKTLWIYLQKMFRDKKVDDMKKPAKVVKGVGVVEASKDGTSKSNALVVKDDRKSVGPTTSYMQPIFESSHGFRTQAFMMTTMLTGRWVVDDVITCWAILMNHEERVVTNNMPKRLYLHARTITDEMIKVAGSCNVAALCEKFKKNIKYVLEDREDLMDMRCFDLVVVPVFENRHYYVVMFDMRNPSVEVVDNMDEEFICRDVGCAYIEMGTPAKIKYLLFNYIEGVKHPIAKFLLRTHISRKKVEWSTVDNDTDCGVFAMRHMEMYKGRYEPFECGFSLAKDVQDAQLTNLRMRYATKIMSSPSNVLAADIIKVAGDAIAKMRLTTEDGKEPDEVEEDNALLSYVEEECEEVERKLREVTGKKTRNVDGTEAKSKGKRVYRAE</sequence>
<accession>A0AAP0H9M8</accession>
<dbReference type="InterPro" id="IPR038765">
    <property type="entry name" value="Papain-like_cys_pep_sf"/>
</dbReference>
<protein>
    <recommendedName>
        <fullName evidence="5">Ubiquitin-like protease family profile domain-containing protein</fullName>
    </recommendedName>
</protein>
<evidence type="ECO:0000256" key="1">
    <source>
        <dbReference type="ARBA" id="ARBA00005234"/>
    </source>
</evidence>
<dbReference type="PANTHER" id="PTHR34835">
    <property type="entry name" value="OS07G0283600 PROTEIN-RELATED"/>
    <property type="match status" value="1"/>
</dbReference>
<feature type="compositionally biased region" description="Polar residues" evidence="4">
    <location>
        <begin position="720"/>
        <end position="729"/>
    </location>
</feature>
<dbReference type="Proteomes" id="UP001408789">
    <property type="component" value="Unassembled WGS sequence"/>
</dbReference>
<gene>
    <name evidence="6" type="ORF">SSX86_003154</name>
</gene>
<evidence type="ECO:0000256" key="4">
    <source>
        <dbReference type="SAM" id="MobiDB-lite"/>
    </source>
</evidence>
<dbReference type="EMBL" id="JBCNJP010000007">
    <property type="protein sequence ID" value="KAK9074835.1"/>
    <property type="molecule type" value="Genomic_DNA"/>
</dbReference>
<name>A0AAP0H9M8_9ASTR</name>
<dbReference type="GO" id="GO:0006508">
    <property type="term" value="P:proteolysis"/>
    <property type="evidence" value="ECO:0007669"/>
    <property type="project" value="UniProtKB-KW"/>
</dbReference>
<dbReference type="GO" id="GO:0008234">
    <property type="term" value="F:cysteine-type peptidase activity"/>
    <property type="evidence" value="ECO:0007669"/>
    <property type="project" value="InterPro"/>
</dbReference>
<evidence type="ECO:0000259" key="5">
    <source>
        <dbReference type="PROSITE" id="PS50600"/>
    </source>
</evidence>
<keyword evidence="2" id="KW-0645">Protease</keyword>
<feature type="region of interest" description="Disordered" evidence="4">
    <location>
        <begin position="1175"/>
        <end position="1199"/>
    </location>
</feature>
<evidence type="ECO:0000256" key="2">
    <source>
        <dbReference type="ARBA" id="ARBA00022670"/>
    </source>
</evidence>
<proteinExistence type="inferred from homology"/>